<dbReference type="Proteomes" id="UP001517388">
    <property type="component" value="Unassembled WGS sequence"/>
</dbReference>
<protein>
    <submittedName>
        <fullName evidence="1">Chromosome segregation ATPase</fullName>
    </submittedName>
</protein>
<accession>A0ACC7S9D0</accession>
<organism evidence="1 2">
    <name type="scientific">Dolichospermum flos-aquae UHCC 0037</name>
    <dbReference type="NCBI Taxonomy" id="2590026"/>
    <lineage>
        <taxon>Bacteria</taxon>
        <taxon>Bacillati</taxon>
        <taxon>Cyanobacteriota</taxon>
        <taxon>Cyanophyceae</taxon>
        <taxon>Nostocales</taxon>
        <taxon>Aphanizomenonaceae</taxon>
        <taxon>Dolichospermum</taxon>
    </lineage>
</organism>
<keyword evidence="2" id="KW-1185">Reference proteome</keyword>
<sequence length="691" mass="77446">MTERDIPDNWSSDQAGEPIGVQPNYIQNNQTADTAAIGSHSQSMKQKKKQDGDVLAINDNSEPTFNLNVLIEKMPRWTKNWVVWAAVLTLIPGSMGFLALSILFKLPTAPNCPQIFWPLASASVRLHCAQLAASKQTINDLLQAITLVKQLPENHPLRGEINRLLEEWSRDVLRLADESFQAGNLEEAIATARKIPTDVKVSELVEEQIQKWQTIWSKAEGIYQEAEKELRQRHWQSAFMLTARLLRVNNKYWASTKYDQLNNIIVTAREDGDKLYKAENLANNRNLDSLLKAIKLAETIKPDSYLYQKAQELISGFARKMLKLAQAKMKERNADQALEIARQIPPIPELQAEVDDFMVLGEAQRSAFIGTTAGLETAISQAQQIDASRDIYNEAQQLIARWQLEIQDVSRLEKARNLASQGTVNDLTAAISEVQLIPGNNPRATEARQEIGRWRGQVESIEDRPYLDRAEQIAINEDVISLQTAIAELNQIRSGRALYPEAKKKIRLWTAKIERIQDQPYLDQARALADSGNLTTAISEAQKIASSGRALSSEAQSSIDTWQDQIRAKESWQKAKQVAVTGTPEALVQAIQLANRVSSRNTLRLDVNIAIDQWSQQLLQMARSQSEVDVAKAIDTANLIPRGSSAYTDAQEQIRTWQQFMIPKSAPSPSVESTPEETPAVQKTQPLTIPN</sequence>
<reference evidence="2" key="1">
    <citation type="journal article" date="2020" name="Toxins">
        <title>Phylogenomic Analysis of Secondary Metabolism in the Toxic Cyanobacterial Genera Anabaena, Dolichospermum and Aphanizomenon.</title>
        <authorList>
            <person name="Oesterholm J."/>
            <person name="Popin R.V."/>
            <person name="Fewer D.P."/>
            <person name="Sivonen K."/>
        </authorList>
    </citation>
    <scope>NUCLEOTIDE SEQUENCE [LARGE SCALE GENOMIC DNA]</scope>
    <source>
        <strain evidence="2">UHCC 0037</strain>
    </source>
</reference>
<comment type="caution">
    <text evidence="1">The sequence shown here is derived from an EMBL/GenBank/DDBJ whole genome shotgun (WGS) entry which is preliminary data.</text>
</comment>
<evidence type="ECO:0000313" key="1">
    <source>
        <dbReference type="EMBL" id="MTJ44829.1"/>
    </source>
</evidence>
<dbReference type="EMBL" id="VILF01000004">
    <property type="protein sequence ID" value="MTJ44829.1"/>
    <property type="molecule type" value="Genomic_DNA"/>
</dbReference>
<name>A0ACC7S9D0_DOLFA</name>
<gene>
    <name evidence="1" type="ORF">FJR39_17315</name>
</gene>
<proteinExistence type="predicted"/>
<evidence type="ECO:0000313" key="2">
    <source>
        <dbReference type="Proteomes" id="UP001517388"/>
    </source>
</evidence>